<dbReference type="PaxDb" id="121845-A0A1S4ED08"/>
<dbReference type="InterPro" id="IPR008979">
    <property type="entry name" value="Galactose-bd-like_sf"/>
</dbReference>
<gene>
    <name evidence="4" type="primary">LOC108252543</name>
</gene>
<dbReference type="RefSeq" id="XP_017300043.1">
    <property type="nucleotide sequence ID" value="XM_017444554.1"/>
</dbReference>
<reference evidence="4" key="1">
    <citation type="submission" date="2025-08" db="UniProtKB">
        <authorList>
            <consortium name="RefSeq"/>
        </authorList>
    </citation>
    <scope>IDENTIFICATION</scope>
</reference>
<feature type="signal peptide" evidence="1">
    <location>
        <begin position="1"/>
        <end position="16"/>
    </location>
</feature>
<feature type="chain" id="PRO_5010353412" evidence="1">
    <location>
        <begin position="17"/>
        <end position="149"/>
    </location>
</feature>
<organism evidence="3 4">
    <name type="scientific">Diaphorina citri</name>
    <name type="common">Asian citrus psyllid</name>
    <dbReference type="NCBI Taxonomy" id="121845"/>
    <lineage>
        <taxon>Eukaryota</taxon>
        <taxon>Metazoa</taxon>
        <taxon>Ecdysozoa</taxon>
        <taxon>Arthropoda</taxon>
        <taxon>Hexapoda</taxon>
        <taxon>Insecta</taxon>
        <taxon>Pterygota</taxon>
        <taxon>Neoptera</taxon>
        <taxon>Paraneoptera</taxon>
        <taxon>Hemiptera</taxon>
        <taxon>Sternorrhyncha</taxon>
        <taxon>Psylloidea</taxon>
        <taxon>Psyllidae</taxon>
        <taxon>Diaphorininae</taxon>
        <taxon>Diaphorina</taxon>
    </lineage>
</organism>
<dbReference type="KEGG" id="dci:108252543"/>
<accession>A0A1S4ED08</accession>
<dbReference type="GeneID" id="108252543"/>
<dbReference type="Proteomes" id="UP000079169">
    <property type="component" value="Unplaced"/>
</dbReference>
<keyword evidence="1" id="KW-0732">Signal</keyword>
<feature type="non-terminal residue" evidence="4">
    <location>
        <position position="149"/>
    </location>
</feature>
<dbReference type="AlphaFoldDB" id="A0A1S4ED08"/>
<feature type="domain" description="F5/8 type C" evidence="2">
    <location>
        <begin position="1"/>
        <end position="126"/>
    </location>
</feature>
<protein>
    <submittedName>
        <fullName evidence="4">Uncharacterized protein LOC108252543</fullName>
    </submittedName>
</protein>
<dbReference type="InterPro" id="IPR000421">
    <property type="entry name" value="FA58C"/>
</dbReference>
<evidence type="ECO:0000259" key="2">
    <source>
        <dbReference type="PROSITE" id="PS50022"/>
    </source>
</evidence>
<evidence type="ECO:0000313" key="3">
    <source>
        <dbReference type="Proteomes" id="UP000079169"/>
    </source>
</evidence>
<dbReference type="SUPFAM" id="SSF49785">
    <property type="entry name" value="Galactose-binding domain-like"/>
    <property type="match status" value="1"/>
</dbReference>
<sequence length="149" mass="16805">MAWRAILDFLWFSTDAITPEEGKRASEEGKFRKENKTKVAYVIIITPNVDTSLVVFTLQGRVGVKRYMSSFWSELRGMRGILSGNSDTATVVTHRLLPLIFATKVRILPYSLHRRTVCLRMEVLGCLARGTTAPVSNEKANGRFREALV</sequence>
<dbReference type="PROSITE" id="PS01286">
    <property type="entry name" value="FA58C_2"/>
    <property type="match status" value="1"/>
</dbReference>
<dbReference type="Gene3D" id="2.60.120.260">
    <property type="entry name" value="Galactose-binding domain-like"/>
    <property type="match status" value="1"/>
</dbReference>
<proteinExistence type="predicted"/>
<evidence type="ECO:0000256" key="1">
    <source>
        <dbReference type="SAM" id="SignalP"/>
    </source>
</evidence>
<evidence type="ECO:0000313" key="4">
    <source>
        <dbReference type="RefSeq" id="XP_017300043.1"/>
    </source>
</evidence>
<name>A0A1S4ED08_DIACI</name>
<dbReference type="PROSITE" id="PS50022">
    <property type="entry name" value="FA58C_3"/>
    <property type="match status" value="1"/>
</dbReference>
<keyword evidence="3" id="KW-1185">Reference proteome</keyword>